<dbReference type="NCBIfam" id="TIGR00974">
    <property type="entry name" value="3a0107s02c"/>
    <property type="match status" value="1"/>
</dbReference>
<keyword evidence="4" id="KW-0813">Transport</keyword>
<dbReference type="AlphaFoldDB" id="A0A4T9T6Z5"/>
<evidence type="ECO:0000256" key="4">
    <source>
        <dbReference type="ARBA" id="ARBA00022448"/>
    </source>
</evidence>
<protein>
    <recommendedName>
        <fullName evidence="9">Phosphate transport system permease protein PstA</fullName>
    </recommendedName>
</protein>
<feature type="transmembrane region" description="Helical" evidence="9">
    <location>
        <begin position="181"/>
        <end position="205"/>
    </location>
</feature>
<sequence length="277" mass="29403">MTSKILRAFVYVGAILTTLVLAGIVGYILINGIPHLKPSLFEWTYTSENVSLMPALIDTILMALLALALSVPTGVGAAIYLVEYARSSSRFVRAVRMTAETLQGIPSIIYGLFGLLFFTTMLGWGLSLISGACTLAIMVLPVVMRTTEEALLAVPESYKQGGFALGAGHVRTIFRCVLPSALPGIVGGVLLALGRCVGEVAALLFTAGTVAQIPDFGGQGIFAIFDSCRTLAVHMYVLASEGLHMDETYATAVVLLILIVILNMGANFAAKRLKRGM</sequence>
<dbReference type="EMBL" id="SSTM01000004">
    <property type="protein sequence ID" value="TJW10280.1"/>
    <property type="molecule type" value="Genomic_DNA"/>
</dbReference>
<evidence type="ECO:0000256" key="8">
    <source>
        <dbReference type="ARBA" id="ARBA00023136"/>
    </source>
</evidence>
<accession>A0A4T9T6Z5</accession>
<comment type="similarity">
    <text evidence="3 9">Belongs to the binding-protein-dependent transport system permease family. CysTW subfamily.</text>
</comment>
<dbReference type="Pfam" id="PF00528">
    <property type="entry name" value="BPD_transp_1"/>
    <property type="match status" value="1"/>
</dbReference>
<dbReference type="InterPro" id="IPR035906">
    <property type="entry name" value="MetI-like_sf"/>
</dbReference>
<comment type="subcellular location">
    <subcellularLocation>
        <location evidence="2 9">Cell membrane</location>
        <topology evidence="2 9">Multi-pass membrane protein</topology>
    </subcellularLocation>
</comment>
<keyword evidence="12" id="KW-1185">Reference proteome</keyword>
<dbReference type="Proteomes" id="UP000309454">
    <property type="component" value="Unassembled WGS sequence"/>
</dbReference>
<evidence type="ECO:0000256" key="5">
    <source>
        <dbReference type="ARBA" id="ARBA00022475"/>
    </source>
</evidence>
<comment type="caution">
    <text evidence="11">The sequence shown here is derived from an EMBL/GenBank/DDBJ whole genome shotgun (WGS) entry which is preliminary data.</text>
</comment>
<dbReference type="GO" id="GO:0035435">
    <property type="term" value="P:phosphate ion transmembrane transport"/>
    <property type="evidence" value="ECO:0007669"/>
    <property type="project" value="InterPro"/>
</dbReference>
<keyword evidence="8 9" id="KW-0472">Membrane</keyword>
<dbReference type="PANTHER" id="PTHR43470:SF3">
    <property type="entry name" value="PHOSPHATE TRANSPORT SYSTEM PERMEASE PROTEIN PSTA-RELATED"/>
    <property type="match status" value="1"/>
</dbReference>
<keyword evidence="7 9" id="KW-1133">Transmembrane helix</keyword>
<evidence type="ECO:0000259" key="10">
    <source>
        <dbReference type="PROSITE" id="PS50928"/>
    </source>
</evidence>
<evidence type="ECO:0000256" key="7">
    <source>
        <dbReference type="ARBA" id="ARBA00022989"/>
    </source>
</evidence>
<feature type="transmembrane region" description="Helical" evidence="9">
    <location>
        <begin position="60"/>
        <end position="82"/>
    </location>
</feature>
<dbReference type="RefSeq" id="WP_136845908.1">
    <property type="nucleotide sequence ID" value="NZ_SSTM01000004.1"/>
</dbReference>
<dbReference type="PANTHER" id="PTHR43470">
    <property type="entry name" value="PHOSPHATE TRANSPORT SYSTEM PERMEASE PROTEIN PSTA-RELATED"/>
    <property type="match status" value="1"/>
</dbReference>
<keyword evidence="6 9" id="KW-0812">Transmembrane</keyword>
<evidence type="ECO:0000256" key="9">
    <source>
        <dbReference type="RuleBase" id="RU363043"/>
    </source>
</evidence>
<evidence type="ECO:0000256" key="6">
    <source>
        <dbReference type="ARBA" id="ARBA00022692"/>
    </source>
</evidence>
<gene>
    <name evidence="11" type="primary">pstA</name>
    <name evidence="11" type="ORF">E5982_06920</name>
</gene>
<evidence type="ECO:0000313" key="12">
    <source>
        <dbReference type="Proteomes" id="UP000309454"/>
    </source>
</evidence>
<feature type="domain" description="ABC transmembrane type-1" evidence="10">
    <location>
        <begin position="56"/>
        <end position="266"/>
    </location>
</feature>
<feature type="transmembrane region" description="Helical" evidence="9">
    <location>
        <begin position="249"/>
        <end position="270"/>
    </location>
</feature>
<dbReference type="InterPro" id="IPR005672">
    <property type="entry name" value="Phosphate_PstA"/>
</dbReference>
<comment type="caution">
    <text evidence="9">Lacks conserved residue(s) required for the propagation of feature annotation.</text>
</comment>
<evidence type="ECO:0000256" key="2">
    <source>
        <dbReference type="ARBA" id="ARBA00004651"/>
    </source>
</evidence>
<dbReference type="GO" id="GO:0005886">
    <property type="term" value="C:plasma membrane"/>
    <property type="evidence" value="ECO:0007669"/>
    <property type="project" value="UniProtKB-SubCell"/>
</dbReference>
<dbReference type="SUPFAM" id="SSF161098">
    <property type="entry name" value="MetI-like"/>
    <property type="match status" value="1"/>
</dbReference>
<evidence type="ECO:0000313" key="11">
    <source>
        <dbReference type="EMBL" id="TJW10280.1"/>
    </source>
</evidence>
<feature type="transmembrane region" description="Helical" evidence="9">
    <location>
        <begin position="94"/>
        <end position="118"/>
    </location>
</feature>
<dbReference type="OrthoDB" id="9775069at2"/>
<dbReference type="PROSITE" id="PS50928">
    <property type="entry name" value="ABC_TM1"/>
    <property type="match status" value="1"/>
</dbReference>
<comment type="function">
    <text evidence="1">Part of the binding-protein-dependent transport system for phosphate; probably responsible for the translocation of the substrate across the membrane.</text>
</comment>
<dbReference type="InterPro" id="IPR000515">
    <property type="entry name" value="MetI-like"/>
</dbReference>
<dbReference type="Gene3D" id="1.10.3720.10">
    <property type="entry name" value="MetI-like"/>
    <property type="match status" value="1"/>
</dbReference>
<organism evidence="11 12">
    <name type="scientific">Parvibacter caecicola</name>
    <dbReference type="NCBI Taxonomy" id="747645"/>
    <lineage>
        <taxon>Bacteria</taxon>
        <taxon>Bacillati</taxon>
        <taxon>Actinomycetota</taxon>
        <taxon>Coriobacteriia</taxon>
        <taxon>Coriobacteriales</taxon>
        <taxon>Coriobacteriaceae</taxon>
        <taxon>Parvibacter</taxon>
    </lineage>
</organism>
<feature type="transmembrane region" description="Helical" evidence="9">
    <location>
        <begin position="9"/>
        <end position="30"/>
    </location>
</feature>
<evidence type="ECO:0000256" key="1">
    <source>
        <dbReference type="ARBA" id="ARBA00003510"/>
    </source>
</evidence>
<keyword evidence="5 9" id="KW-1003">Cell membrane</keyword>
<proteinExistence type="inferred from homology"/>
<name>A0A4T9T6Z5_9ACTN</name>
<dbReference type="GO" id="GO:0005315">
    <property type="term" value="F:phosphate transmembrane transporter activity"/>
    <property type="evidence" value="ECO:0007669"/>
    <property type="project" value="InterPro"/>
</dbReference>
<evidence type="ECO:0000256" key="3">
    <source>
        <dbReference type="ARBA" id="ARBA00007069"/>
    </source>
</evidence>
<reference evidence="11 12" key="1">
    <citation type="submission" date="2019-04" db="EMBL/GenBank/DDBJ databases">
        <title>Microbes associate with the intestines of laboratory mice.</title>
        <authorList>
            <person name="Navarre W."/>
            <person name="Wong E."/>
            <person name="Huang K.C."/>
            <person name="Tropini C."/>
            <person name="Ng K."/>
            <person name="Yu B."/>
        </authorList>
    </citation>
    <scope>NUCLEOTIDE SEQUENCE [LARGE SCALE GENOMIC DNA]</scope>
    <source>
        <strain evidence="11 12">NM48_B13</strain>
    </source>
</reference>
<dbReference type="CDD" id="cd06261">
    <property type="entry name" value="TM_PBP2"/>
    <property type="match status" value="1"/>
</dbReference>